<comment type="caution">
    <text evidence="3">The sequence shown here is derived from an EMBL/GenBank/DDBJ whole genome shotgun (WGS) entry which is preliminary data.</text>
</comment>
<evidence type="ECO:0000313" key="3">
    <source>
        <dbReference type="EMBL" id="PEQ08734.1"/>
    </source>
</evidence>
<dbReference type="Gene3D" id="3.90.550.10">
    <property type="entry name" value="Spore Coat Polysaccharide Biosynthesis Protein SpsA, Chain A"/>
    <property type="match status" value="1"/>
</dbReference>
<name>A0A2A8HIE3_9BACI</name>
<dbReference type="PANTHER" id="PTHR22916:SF3">
    <property type="entry name" value="UDP-GLCNAC:BETAGAL BETA-1,3-N-ACETYLGLUCOSAMINYLTRANSFERASE-LIKE PROTEIN 1"/>
    <property type="match status" value="1"/>
</dbReference>
<dbReference type="InterPro" id="IPR001173">
    <property type="entry name" value="Glyco_trans_2-like"/>
</dbReference>
<gene>
    <name evidence="3" type="ORF">CN585_07760</name>
</gene>
<evidence type="ECO:0000256" key="1">
    <source>
        <dbReference type="ARBA" id="ARBA00006739"/>
    </source>
</evidence>
<dbReference type="InterPro" id="IPR029044">
    <property type="entry name" value="Nucleotide-diphossugar_trans"/>
</dbReference>
<evidence type="ECO:0000259" key="2">
    <source>
        <dbReference type="Pfam" id="PF00535"/>
    </source>
</evidence>
<comment type="similarity">
    <text evidence="1">Belongs to the glycosyltransferase 2 family.</text>
</comment>
<protein>
    <recommendedName>
        <fullName evidence="2">Glycosyltransferase 2-like domain-containing protein</fullName>
    </recommendedName>
</protein>
<dbReference type="SUPFAM" id="SSF53448">
    <property type="entry name" value="Nucleotide-diphospho-sugar transferases"/>
    <property type="match status" value="1"/>
</dbReference>
<sequence>MISIIMATYNGKYYLEEQLKSIVNQTVKPEEIIIVDDCSTDNTIEIIENFKVNSNGINVHLIINEYNMGPAKTFAKGVLKSKGDLIFFCDQDDIWFENKIEEVMGVFDSNHKIKMLCTGYHLYDDSNKKIIKSSKDSKEIFKVSLNKVLKGNISPGCTVAFKGIYRNKAKLINEDIFIHDWFYSVISAIDDGLYYYCKPLIYYRIHSNNTIGKNLSLYPKHTKEKRIKSIERHIQFYEELIKLGVFSDVSNLKEVQNNLYDLIRTNHIRLKLLNSYMGYGGYFKNIYSLKNNMTIKSIIGDLIYARKKD</sequence>
<feature type="domain" description="Glycosyltransferase 2-like" evidence="2">
    <location>
        <begin position="3"/>
        <end position="167"/>
    </location>
</feature>
<dbReference type="EMBL" id="NUBY01000026">
    <property type="protein sequence ID" value="PEQ08734.1"/>
    <property type="molecule type" value="Genomic_DNA"/>
</dbReference>
<accession>A0A2A8HIE3</accession>
<organism evidence="3 4">
    <name type="scientific">Bacillus toyonensis</name>
    <dbReference type="NCBI Taxonomy" id="155322"/>
    <lineage>
        <taxon>Bacteria</taxon>
        <taxon>Bacillati</taxon>
        <taxon>Bacillota</taxon>
        <taxon>Bacilli</taxon>
        <taxon>Bacillales</taxon>
        <taxon>Bacillaceae</taxon>
        <taxon>Bacillus</taxon>
        <taxon>Bacillus cereus group</taxon>
    </lineage>
</organism>
<reference evidence="3 4" key="1">
    <citation type="submission" date="2017-09" db="EMBL/GenBank/DDBJ databases">
        <title>Large-scale bioinformatics analysis of Bacillus genomes uncovers conserved roles of natural products in bacterial physiology.</title>
        <authorList>
            <consortium name="Agbiome Team Llc"/>
            <person name="Bleich R.M."/>
            <person name="Grubbs K.J."/>
            <person name="Santa Maria K.C."/>
            <person name="Allen S.E."/>
            <person name="Farag S."/>
            <person name="Shank E.A."/>
            <person name="Bowers A."/>
        </authorList>
    </citation>
    <scope>NUCLEOTIDE SEQUENCE [LARGE SCALE GENOMIC DNA]</scope>
    <source>
        <strain evidence="3 4">AFS021349</strain>
    </source>
</reference>
<dbReference type="PANTHER" id="PTHR22916">
    <property type="entry name" value="GLYCOSYLTRANSFERASE"/>
    <property type="match status" value="1"/>
</dbReference>
<dbReference type="GO" id="GO:0016758">
    <property type="term" value="F:hexosyltransferase activity"/>
    <property type="evidence" value="ECO:0007669"/>
    <property type="project" value="UniProtKB-ARBA"/>
</dbReference>
<proteinExistence type="inferred from homology"/>
<evidence type="ECO:0000313" key="4">
    <source>
        <dbReference type="Proteomes" id="UP000220841"/>
    </source>
</evidence>
<dbReference type="Proteomes" id="UP000220841">
    <property type="component" value="Unassembled WGS sequence"/>
</dbReference>
<dbReference type="Pfam" id="PF00535">
    <property type="entry name" value="Glycos_transf_2"/>
    <property type="match status" value="1"/>
</dbReference>
<dbReference type="RefSeq" id="WP_098226103.1">
    <property type="nucleotide sequence ID" value="NZ_NUBY01000026.1"/>
</dbReference>
<dbReference type="AlphaFoldDB" id="A0A2A8HIE3"/>